<dbReference type="KEGG" id="thyd:TTHT_2145"/>
<keyword evidence="3" id="KW-1185">Reference proteome</keyword>
<feature type="transmembrane region" description="Helical" evidence="1">
    <location>
        <begin position="21"/>
        <end position="39"/>
    </location>
</feature>
<name>A0A7R6PP11_9BACT</name>
<gene>
    <name evidence="2" type="ORF">TTHT_2145</name>
</gene>
<dbReference type="InterPro" id="IPR011330">
    <property type="entry name" value="Glyco_hydro/deAcase_b/a-brl"/>
</dbReference>
<reference evidence="2 3" key="1">
    <citation type="journal article" date="2012" name="Extremophiles">
        <title>Thermotomaculum hydrothermale gen. nov., sp. nov., a novel heterotrophic thermophile within the phylum Acidobacteria from a deep-sea hydrothermal vent chimney in the Southern Okinawa Trough.</title>
        <authorList>
            <person name="Izumi H."/>
            <person name="Nunoura T."/>
            <person name="Miyazaki M."/>
            <person name="Mino S."/>
            <person name="Toki T."/>
            <person name="Takai K."/>
            <person name="Sako Y."/>
            <person name="Sawabe T."/>
            <person name="Nakagawa S."/>
        </authorList>
    </citation>
    <scope>NUCLEOTIDE SEQUENCE [LARGE SCALE GENOMIC DNA]</scope>
    <source>
        <strain evidence="2 3">AC55</strain>
    </source>
</reference>
<dbReference type="Gene3D" id="3.20.20.370">
    <property type="entry name" value="Glycoside hydrolase/deacetylase"/>
    <property type="match status" value="1"/>
</dbReference>
<keyword evidence="1" id="KW-0472">Membrane</keyword>
<dbReference type="PANTHER" id="PTHR30105:SF2">
    <property type="entry name" value="DIVERGENT POLYSACCHARIDE DEACETYLASE SUPERFAMILY"/>
    <property type="match status" value="1"/>
</dbReference>
<evidence type="ECO:0008006" key="4">
    <source>
        <dbReference type="Google" id="ProtNLM"/>
    </source>
</evidence>
<dbReference type="RefSeq" id="WP_201327888.1">
    <property type="nucleotide sequence ID" value="NZ_AP017470.1"/>
</dbReference>
<evidence type="ECO:0000256" key="1">
    <source>
        <dbReference type="SAM" id="Phobius"/>
    </source>
</evidence>
<accession>A0A7R6PP11</accession>
<keyword evidence="1" id="KW-1133">Transmembrane helix</keyword>
<dbReference type="GO" id="GO:0005975">
    <property type="term" value="P:carbohydrate metabolic process"/>
    <property type="evidence" value="ECO:0007669"/>
    <property type="project" value="InterPro"/>
</dbReference>
<dbReference type="InterPro" id="IPR006837">
    <property type="entry name" value="Divergent_DAC"/>
</dbReference>
<evidence type="ECO:0000313" key="2">
    <source>
        <dbReference type="EMBL" id="BBB33577.1"/>
    </source>
</evidence>
<proteinExistence type="predicted"/>
<keyword evidence="1" id="KW-0812">Transmembrane</keyword>
<dbReference type="EMBL" id="AP017470">
    <property type="protein sequence ID" value="BBB33577.1"/>
    <property type="molecule type" value="Genomic_DNA"/>
</dbReference>
<dbReference type="PANTHER" id="PTHR30105">
    <property type="entry name" value="UNCHARACTERIZED YIBQ-RELATED"/>
    <property type="match status" value="1"/>
</dbReference>
<sequence length="394" mass="45559">MATKKRRPKRRKKKNLSILKWTSAIFAIVIIGIFLYFLFNSPNRSKSVEQAIKNAYHKTLNSKPVVEKTFDEKANIVYKVNIPLKSKRGFLKNLRKQIPSNFKIKEIDTKNKILLKVDSGKEISKILITLKQKTRKPKIKKKTKQKYMYEEPLPKETAKQRKYKKRIKIKGQPLVAIVIDDCGIGHMESFEKALTIPYPITFAVLPFRTYSKRCAYLANGKGYRVILHMPMEPISYPKADPGPGAIFKTDRKKEILQKLNNAFSNIVFAEGFNNHMGSAITQSRFAVRVFLSYAEKHGKFFLDSRTTPHTVVEEEAKKLGIKVLSRDVFLDNVIEYSHIKKQLEETVKKAYEHGYAIAIGHNYPTTINVLSKEMPKLDKKVNFVFVRDLYYGTY</sequence>
<protein>
    <recommendedName>
        <fullName evidence="4">Divergent polysaccharide deacetylase family protein</fullName>
    </recommendedName>
</protein>
<dbReference type="Proteomes" id="UP000595564">
    <property type="component" value="Chromosome"/>
</dbReference>
<dbReference type="SUPFAM" id="SSF88713">
    <property type="entry name" value="Glycoside hydrolase/deacetylase"/>
    <property type="match status" value="1"/>
</dbReference>
<dbReference type="Pfam" id="PF04748">
    <property type="entry name" value="Polysacc_deac_2"/>
    <property type="match status" value="1"/>
</dbReference>
<evidence type="ECO:0000313" key="3">
    <source>
        <dbReference type="Proteomes" id="UP000595564"/>
    </source>
</evidence>
<dbReference type="AlphaFoldDB" id="A0A7R6PP11"/>
<dbReference type="CDD" id="cd10936">
    <property type="entry name" value="CE4_DAC2"/>
    <property type="match status" value="1"/>
</dbReference>
<organism evidence="2 3">
    <name type="scientific">Thermotomaculum hydrothermale</name>
    <dbReference type="NCBI Taxonomy" id="981385"/>
    <lineage>
        <taxon>Bacteria</taxon>
        <taxon>Pseudomonadati</taxon>
        <taxon>Acidobacteriota</taxon>
        <taxon>Holophagae</taxon>
        <taxon>Thermotomaculales</taxon>
        <taxon>Thermotomaculaceae</taxon>
        <taxon>Thermotomaculum</taxon>
    </lineage>
</organism>